<name>A0A6M3M360_9ZZZZ</name>
<reference evidence="1" key="1">
    <citation type="submission" date="2020-03" db="EMBL/GenBank/DDBJ databases">
        <title>The deep terrestrial virosphere.</title>
        <authorList>
            <person name="Holmfeldt K."/>
            <person name="Nilsson E."/>
            <person name="Simone D."/>
            <person name="Lopez-Fernandez M."/>
            <person name="Wu X."/>
            <person name="de Brujin I."/>
            <person name="Lundin D."/>
            <person name="Andersson A."/>
            <person name="Bertilsson S."/>
            <person name="Dopson M."/>
        </authorList>
    </citation>
    <scope>NUCLEOTIDE SEQUENCE</scope>
    <source>
        <strain evidence="1">MM171B01398</strain>
    </source>
</reference>
<dbReference type="AlphaFoldDB" id="A0A6M3M360"/>
<dbReference type="EMBL" id="MT143770">
    <property type="protein sequence ID" value="QJB02261.1"/>
    <property type="molecule type" value="Genomic_DNA"/>
</dbReference>
<gene>
    <name evidence="1" type="ORF">MM171B01398_0008</name>
</gene>
<organism evidence="1">
    <name type="scientific">viral metagenome</name>
    <dbReference type="NCBI Taxonomy" id="1070528"/>
    <lineage>
        <taxon>unclassified sequences</taxon>
        <taxon>metagenomes</taxon>
        <taxon>organismal metagenomes</taxon>
    </lineage>
</organism>
<proteinExistence type="predicted"/>
<evidence type="ECO:0000313" key="1">
    <source>
        <dbReference type="EMBL" id="QJB02261.1"/>
    </source>
</evidence>
<sequence length="138" mass="15705">MSFSYDSARLSDELNQIRLYLGDTDEDDPLLQDEEIALMQDEHSSFKKRIAACCRLICAILARDVDFRLSLLSEKASVTYDRYKDMAERFEAMGSVSYPWAGSILKSYKESNEEDISLVKPRFKIGQMDNPPGGMGDE</sequence>
<accession>A0A6M3M360</accession>
<protein>
    <submittedName>
        <fullName evidence="1">Uncharacterized protein</fullName>
    </submittedName>
</protein>